<proteinExistence type="predicted"/>
<keyword evidence="1" id="KW-0812">Transmembrane</keyword>
<evidence type="ECO:0000313" key="2">
    <source>
        <dbReference type="EMBL" id="TFF33737.1"/>
    </source>
</evidence>
<gene>
    <name evidence="2" type="ORF">E2R66_24390</name>
</gene>
<dbReference type="AlphaFoldDB" id="A0A4Y8S5I2"/>
<name>A0A4Y8S5I2_9SPHI</name>
<evidence type="ECO:0000256" key="1">
    <source>
        <dbReference type="SAM" id="Phobius"/>
    </source>
</evidence>
<comment type="caution">
    <text evidence="2">The sequence shown here is derived from an EMBL/GenBank/DDBJ whole genome shotgun (WGS) entry which is preliminary data.</text>
</comment>
<dbReference type="OrthoDB" id="7342920at2"/>
<reference evidence="2 3" key="1">
    <citation type="journal article" date="2017" name="Int. J. Syst. Evol. Microbiol.">
        <title>Mucilaginibacterpsychrotolerans sp. nov., isolated from peatlands.</title>
        <authorList>
            <person name="Deng Y."/>
            <person name="Shen L."/>
            <person name="Xu B."/>
            <person name="Liu Y."/>
            <person name="Gu Z."/>
            <person name="Liu H."/>
            <person name="Zhou Y."/>
        </authorList>
    </citation>
    <scope>NUCLEOTIDE SEQUENCE [LARGE SCALE GENOMIC DNA]</scope>
    <source>
        <strain evidence="2 3">NH7-4</strain>
    </source>
</reference>
<protein>
    <recommendedName>
        <fullName evidence="4">MORN repeat protein</fullName>
    </recommendedName>
</protein>
<evidence type="ECO:0008006" key="4">
    <source>
        <dbReference type="Google" id="ProtNLM"/>
    </source>
</evidence>
<organism evidence="2 3">
    <name type="scientific">Mucilaginibacter psychrotolerans</name>
    <dbReference type="NCBI Taxonomy" id="1524096"/>
    <lineage>
        <taxon>Bacteria</taxon>
        <taxon>Pseudomonadati</taxon>
        <taxon>Bacteroidota</taxon>
        <taxon>Sphingobacteriia</taxon>
        <taxon>Sphingobacteriales</taxon>
        <taxon>Sphingobacteriaceae</taxon>
        <taxon>Mucilaginibacter</taxon>
    </lineage>
</organism>
<dbReference type="Gene3D" id="2.20.110.10">
    <property type="entry name" value="Histone H3 K4-specific methyltransferase SET7/9 N-terminal domain"/>
    <property type="match status" value="1"/>
</dbReference>
<keyword evidence="1" id="KW-0472">Membrane</keyword>
<dbReference type="Proteomes" id="UP000297540">
    <property type="component" value="Unassembled WGS sequence"/>
</dbReference>
<feature type="transmembrane region" description="Helical" evidence="1">
    <location>
        <begin position="6"/>
        <end position="27"/>
    </location>
</feature>
<keyword evidence="3" id="KW-1185">Reference proteome</keyword>
<sequence>MRNYYLKLFSSLIALGLVILGLVYYTLKQPVELSTDLLFIDGLWYKQDKTLFTGSFVSHTFEGKLYSTGSIKNGMMDGLLTTYYDNGSKESECNFVNDTIVGDCIEYDGHGKIKASKTNKN</sequence>
<dbReference type="RefSeq" id="WP_133235842.1">
    <property type="nucleotide sequence ID" value="NZ_SOZE01000039.1"/>
</dbReference>
<keyword evidence="1" id="KW-1133">Transmembrane helix</keyword>
<evidence type="ECO:0000313" key="3">
    <source>
        <dbReference type="Proteomes" id="UP000297540"/>
    </source>
</evidence>
<dbReference type="SUPFAM" id="SSF82185">
    <property type="entry name" value="Histone H3 K4-specific methyltransferase SET7/9 N-terminal domain"/>
    <property type="match status" value="1"/>
</dbReference>
<accession>A0A4Y8S5I2</accession>
<dbReference type="EMBL" id="SOZE01000039">
    <property type="protein sequence ID" value="TFF33737.1"/>
    <property type="molecule type" value="Genomic_DNA"/>
</dbReference>